<keyword evidence="5 9" id="KW-0479">Metal-binding</keyword>
<dbReference type="PANTHER" id="PTHR46986">
    <property type="entry name" value="ENDORIBONUCLEASE YBEY, CHLOROPLASTIC"/>
    <property type="match status" value="1"/>
</dbReference>
<evidence type="ECO:0000313" key="10">
    <source>
        <dbReference type="EMBL" id="TEB07214.1"/>
    </source>
</evidence>
<evidence type="ECO:0000256" key="5">
    <source>
        <dbReference type="ARBA" id="ARBA00022723"/>
    </source>
</evidence>
<keyword evidence="11" id="KW-1185">Reference proteome</keyword>
<keyword evidence="6 9" id="KW-0255">Endonuclease</keyword>
<name>A0A4Y7RDZ9_9FIRM</name>
<gene>
    <name evidence="9 10" type="primary">ybeY</name>
    <name evidence="10" type="ORF">Psch_00761</name>
</gene>
<accession>A0A4Y7RDZ9</accession>
<evidence type="ECO:0000313" key="11">
    <source>
        <dbReference type="Proteomes" id="UP000298324"/>
    </source>
</evidence>
<comment type="function">
    <text evidence="9">Single strand-specific metallo-endoribonuclease involved in late-stage 70S ribosome quality control and in maturation of the 3' terminus of the 16S rRNA.</text>
</comment>
<dbReference type="GO" id="GO:0006364">
    <property type="term" value="P:rRNA processing"/>
    <property type="evidence" value="ECO:0007669"/>
    <property type="project" value="UniProtKB-UniRule"/>
</dbReference>
<dbReference type="InterPro" id="IPR002036">
    <property type="entry name" value="YbeY"/>
</dbReference>
<evidence type="ECO:0000256" key="3">
    <source>
        <dbReference type="ARBA" id="ARBA00022552"/>
    </source>
</evidence>
<dbReference type="InterPro" id="IPR020549">
    <property type="entry name" value="YbeY_CS"/>
</dbReference>
<dbReference type="EC" id="3.1.-.-" evidence="9"/>
<feature type="binding site" evidence="9">
    <location>
        <position position="122"/>
    </location>
    <ligand>
        <name>Zn(2+)</name>
        <dbReference type="ChEBI" id="CHEBI:29105"/>
        <note>catalytic</note>
    </ligand>
</feature>
<dbReference type="GO" id="GO:0004521">
    <property type="term" value="F:RNA endonuclease activity"/>
    <property type="evidence" value="ECO:0007669"/>
    <property type="project" value="UniProtKB-UniRule"/>
</dbReference>
<dbReference type="GO" id="GO:0008270">
    <property type="term" value="F:zinc ion binding"/>
    <property type="evidence" value="ECO:0007669"/>
    <property type="project" value="UniProtKB-UniRule"/>
</dbReference>
<evidence type="ECO:0000256" key="4">
    <source>
        <dbReference type="ARBA" id="ARBA00022722"/>
    </source>
</evidence>
<dbReference type="InterPro" id="IPR023091">
    <property type="entry name" value="MetalPrtase_cat_dom_sf_prd"/>
</dbReference>
<sequence length="152" mass="16908">MSVLVSNLQDEVTVDDDLAEFLSGVAEAVLKSEGYGEDAEVSLVLVDDTYIRSLNSEYRGIDSPTDVLSFAMLEGEALPGQEEELILGDVVVSVQTARRQADEYGHSFRRETAYLTAHGVLHLLGYDHQEEEGREMMRLKEEEILASLNISR</sequence>
<dbReference type="AlphaFoldDB" id="A0A4Y7RDZ9"/>
<comment type="subcellular location">
    <subcellularLocation>
        <location evidence="9">Cytoplasm</location>
    </subcellularLocation>
</comment>
<dbReference type="Proteomes" id="UP000298324">
    <property type="component" value="Unassembled WGS sequence"/>
</dbReference>
<keyword evidence="4 9" id="KW-0540">Nuclease</keyword>
<evidence type="ECO:0000256" key="9">
    <source>
        <dbReference type="HAMAP-Rule" id="MF_00009"/>
    </source>
</evidence>
<dbReference type="NCBIfam" id="TIGR00043">
    <property type="entry name" value="rRNA maturation RNase YbeY"/>
    <property type="match status" value="1"/>
</dbReference>
<keyword evidence="2 9" id="KW-0690">Ribosome biogenesis</keyword>
<comment type="similarity">
    <text evidence="1 9">Belongs to the endoribonuclease YbeY family.</text>
</comment>
<dbReference type="Gene3D" id="3.40.390.30">
    <property type="entry name" value="Metalloproteases ('zincins'), catalytic domain"/>
    <property type="match status" value="1"/>
</dbReference>
<evidence type="ECO:0000256" key="2">
    <source>
        <dbReference type="ARBA" id="ARBA00022517"/>
    </source>
</evidence>
<dbReference type="GO" id="GO:0004222">
    <property type="term" value="F:metalloendopeptidase activity"/>
    <property type="evidence" value="ECO:0007669"/>
    <property type="project" value="InterPro"/>
</dbReference>
<keyword evidence="7 9" id="KW-0378">Hydrolase</keyword>
<dbReference type="Pfam" id="PF02130">
    <property type="entry name" value="YbeY"/>
    <property type="match status" value="1"/>
</dbReference>
<reference evidence="10 11" key="1">
    <citation type="journal article" date="2018" name="Environ. Microbiol.">
        <title>Novel energy conservation strategies and behaviour of Pelotomaculum schinkii driving syntrophic propionate catabolism.</title>
        <authorList>
            <person name="Hidalgo-Ahumada C.A.P."/>
            <person name="Nobu M.K."/>
            <person name="Narihiro T."/>
            <person name="Tamaki H."/>
            <person name="Liu W.T."/>
            <person name="Kamagata Y."/>
            <person name="Stams A.J.M."/>
            <person name="Imachi H."/>
            <person name="Sousa D.Z."/>
        </authorList>
    </citation>
    <scope>NUCLEOTIDE SEQUENCE [LARGE SCALE GENOMIC DNA]</scope>
    <source>
        <strain evidence="10 11">HH</strain>
    </source>
</reference>
<evidence type="ECO:0000256" key="1">
    <source>
        <dbReference type="ARBA" id="ARBA00010875"/>
    </source>
</evidence>
<dbReference type="PANTHER" id="PTHR46986:SF1">
    <property type="entry name" value="ENDORIBONUCLEASE YBEY, CHLOROPLASTIC"/>
    <property type="match status" value="1"/>
</dbReference>
<dbReference type="EMBL" id="QFGA01000001">
    <property type="protein sequence ID" value="TEB07214.1"/>
    <property type="molecule type" value="Genomic_DNA"/>
</dbReference>
<evidence type="ECO:0000256" key="6">
    <source>
        <dbReference type="ARBA" id="ARBA00022759"/>
    </source>
</evidence>
<dbReference type="GO" id="GO:0005737">
    <property type="term" value="C:cytoplasm"/>
    <property type="evidence" value="ECO:0007669"/>
    <property type="project" value="UniProtKB-SubCell"/>
</dbReference>
<evidence type="ECO:0000256" key="7">
    <source>
        <dbReference type="ARBA" id="ARBA00022801"/>
    </source>
</evidence>
<organism evidence="10 11">
    <name type="scientific">Pelotomaculum schinkii</name>
    <dbReference type="NCBI Taxonomy" id="78350"/>
    <lineage>
        <taxon>Bacteria</taxon>
        <taxon>Bacillati</taxon>
        <taxon>Bacillota</taxon>
        <taxon>Clostridia</taxon>
        <taxon>Eubacteriales</taxon>
        <taxon>Desulfotomaculaceae</taxon>
        <taxon>Pelotomaculum</taxon>
    </lineage>
</organism>
<feature type="binding site" evidence="9">
    <location>
        <position position="128"/>
    </location>
    <ligand>
        <name>Zn(2+)</name>
        <dbReference type="ChEBI" id="CHEBI:29105"/>
        <note>catalytic</note>
    </ligand>
</feature>
<dbReference type="RefSeq" id="WP_190239171.1">
    <property type="nucleotide sequence ID" value="NZ_QFGA01000001.1"/>
</dbReference>
<keyword evidence="9" id="KW-0963">Cytoplasm</keyword>
<dbReference type="HAMAP" id="MF_00009">
    <property type="entry name" value="Endoribonucl_YbeY"/>
    <property type="match status" value="1"/>
</dbReference>
<comment type="caution">
    <text evidence="10">The sequence shown here is derived from an EMBL/GenBank/DDBJ whole genome shotgun (WGS) entry which is preliminary data.</text>
</comment>
<dbReference type="SUPFAM" id="SSF55486">
    <property type="entry name" value="Metalloproteases ('zincins'), catalytic domain"/>
    <property type="match status" value="1"/>
</dbReference>
<dbReference type="PROSITE" id="PS01306">
    <property type="entry name" value="UPF0054"/>
    <property type="match status" value="1"/>
</dbReference>
<evidence type="ECO:0000256" key="8">
    <source>
        <dbReference type="ARBA" id="ARBA00022833"/>
    </source>
</evidence>
<proteinExistence type="inferred from homology"/>
<keyword evidence="8 9" id="KW-0862">Zinc</keyword>
<comment type="cofactor">
    <cofactor evidence="9">
        <name>Zn(2+)</name>
        <dbReference type="ChEBI" id="CHEBI:29105"/>
    </cofactor>
    <text evidence="9">Binds 1 zinc ion.</text>
</comment>
<feature type="binding site" evidence="9">
    <location>
        <position position="118"/>
    </location>
    <ligand>
        <name>Zn(2+)</name>
        <dbReference type="ChEBI" id="CHEBI:29105"/>
        <note>catalytic</note>
    </ligand>
</feature>
<keyword evidence="3 9" id="KW-0698">rRNA processing</keyword>
<protein>
    <recommendedName>
        <fullName evidence="9">Endoribonuclease YbeY</fullName>
        <ecNumber evidence="9">3.1.-.-</ecNumber>
    </recommendedName>
</protein>